<reference evidence="2" key="1">
    <citation type="journal article" date="2024" name="Front. Bioeng. Biotechnol.">
        <title>Genome-scale model development and genomic sequencing of the oleaginous clade Lipomyces.</title>
        <authorList>
            <person name="Czajka J.J."/>
            <person name="Han Y."/>
            <person name="Kim J."/>
            <person name="Mondo S.J."/>
            <person name="Hofstad B.A."/>
            <person name="Robles A."/>
            <person name="Haridas S."/>
            <person name="Riley R."/>
            <person name="LaButti K."/>
            <person name="Pangilinan J."/>
            <person name="Andreopoulos W."/>
            <person name="Lipzen A."/>
            <person name="Yan J."/>
            <person name="Wang M."/>
            <person name="Ng V."/>
            <person name="Grigoriev I.V."/>
            <person name="Spatafora J.W."/>
            <person name="Magnuson J.K."/>
            <person name="Baker S.E."/>
            <person name="Pomraning K.R."/>
        </authorList>
    </citation>
    <scope>NUCLEOTIDE SEQUENCE [LARGE SCALE GENOMIC DNA]</scope>
    <source>
        <strain evidence="2">CBS 10300</strain>
    </source>
</reference>
<dbReference type="EMBL" id="MU970183">
    <property type="protein sequence ID" value="KAK9319483.1"/>
    <property type="molecule type" value="Genomic_DNA"/>
</dbReference>
<name>A0ACC3TE62_9ASCO</name>
<accession>A0ACC3TE62</accession>
<protein>
    <submittedName>
        <fullName evidence="1">Eukaryotic translation initiation factor 3 subunit 8 N-terminus-domain-containing protein</fullName>
    </submittedName>
</protein>
<keyword evidence="2" id="KW-1185">Reference proteome</keyword>
<evidence type="ECO:0000313" key="1">
    <source>
        <dbReference type="EMBL" id="KAK9319483.1"/>
    </source>
</evidence>
<dbReference type="Proteomes" id="UP001489719">
    <property type="component" value="Unassembled WGS sequence"/>
</dbReference>
<gene>
    <name evidence="1" type="ORF">V1517DRAFT_46151</name>
</gene>
<evidence type="ECO:0000313" key="2">
    <source>
        <dbReference type="Proteomes" id="UP001489719"/>
    </source>
</evidence>
<proteinExistence type="predicted"/>
<sequence length="816" mass="92525">MSRFFAGGSSDSETSSSDEELYSESEEEKSEEELSEEESEEESTEEDESEAESSDEDHAGGFLKAGAKGSAARFLRGEESEESDEDESRRVVKSAKDKRLEEIDAIIRTIDNARKINDWVHISNEFDKLNKIIAKASQQGDTPKTYIKAIAELEDFMNETIKTEKDSKKKMNATNARALNSIKQRIKKNNRQYEDLIAKFRADPDGFVNEVDEILEPVAPVKLRKGADFEAAAAAIRPGVGANAEDTSDAAFSTIGRGGRTITITSESIFKQLRAILEARGKKNTDRAEQIRNMEKMLDVATTIYQKIRVLLVLVATRFDLTTSTASFMPVNQWKSAQEEVSKLLEILEQNPLYVVQEDAEEFDDDDEEEPTPKDGMTLKIFGSIISLVERLDDEFTRSLQNIDPHTPEYIDRLKEESVLYSTIIRSQVYFERVRLESSVSRVLVRRLELLYYKPELLILSVEKSTWSGLPKSLESAITPRSEDEDVDASRLINAICVKLYNQDNRLFRTRAMLCHVYHHALHNRYFHARDLLLMSHLQATIHTADISTQILYNRTLVQVGLCAFREGMISECQQALLEICGTGRVKELLAQGIQMQRYAQTSPEQEKIERQRQIPFHMHINLELLECVYLTSSMLLEMPFMAQSGSSPDAKKKAISKPFRRMLDYHERQVFTGPPENTRDHIMQASKALATGDWAKARELISAIKIWDLIPDTDKIKAMLGEKIQEEGLRTYLFTYGQFYETLSIVSLASMFDMSEGKATALVSKMISNNEVAAALDQKTNAVAFIPGVEYSRLQNLALALSDKAVQLIDSYKYR</sequence>
<keyword evidence="1" id="KW-0648">Protein biosynthesis</keyword>
<keyword evidence="1" id="KW-0396">Initiation factor</keyword>
<comment type="caution">
    <text evidence="1">The sequence shown here is derived from an EMBL/GenBank/DDBJ whole genome shotgun (WGS) entry which is preliminary data.</text>
</comment>
<organism evidence="1 2">
    <name type="scientific">Lipomyces orientalis</name>
    <dbReference type="NCBI Taxonomy" id="1233043"/>
    <lineage>
        <taxon>Eukaryota</taxon>
        <taxon>Fungi</taxon>
        <taxon>Dikarya</taxon>
        <taxon>Ascomycota</taxon>
        <taxon>Saccharomycotina</taxon>
        <taxon>Lipomycetes</taxon>
        <taxon>Lipomycetales</taxon>
        <taxon>Lipomycetaceae</taxon>
        <taxon>Lipomyces</taxon>
    </lineage>
</organism>